<reference evidence="1 2" key="1">
    <citation type="submission" date="2015-06" db="EMBL/GenBank/DDBJ databases">
        <title>Survival trade-offs in plant roots during colonization by closely related pathogenic and mutualistic fungi.</title>
        <authorList>
            <person name="Hacquard S."/>
            <person name="Kracher B."/>
            <person name="Hiruma K."/>
            <person name="Weinman A."/>
            <person name="Muench P."/>
            <person name="Garrido Oter R."/>
            <person name="Ver Loren van Themaat E."/>
            <person name="Dallerey J.-F."/>
            <person name="Damm U."/>
            <person name="Henrissat B."/>
            <person name="Lespinet O."/>
            <person name="Thon M."/>
            <person name="Kemen E."/>
            <person name="McHardy A.C."/>
            <person name="Schulze-Lefert P."/>
            <person name="O'Connell R.J."/>
        </authorList>
    </citation>
    <scope>NUCLEOTIDE SEQUENCE [LARGE SCALE GENOMIC DNA]</scope>
    <source>
        <strain evidence="1 2">MAFF 238704</strain>
    </source>
</reference>
<organism evidence="1 2">
    <name type="scientific">Colletotrichum incanum</name>
    <name type="common">Soybean anthracnose fungus</name>
    <dbReference type="NCBI Taxonomy" id="1573173"/>
    <lineage>
        <taxon>Eukaryota</taxon>
        <taxon>Fungi</taxon>
        <taxon>Dikarya</taxon>
        <taxon>Ascomycota</taxon>
        <taxon>Pezizomycotina</taxon>
        <taxon>Sordariomycetes</taxon>
        <taxon>Hypocreomycetidae</taxon>
        <taxon>Glomerellales</taxon>
        <taxon>Glomerellaceae</taxon>
        <taxon>Colletotrichum</taxon>
        <taxon>Colletotrichum spaethianum species complex</taxon>
    </lineage>
</organism>
<protein>
    <submittedName>
        <fullName evidence="1">Uncharacterized protein</fullName>
    </submittedName>
</protein>
<name>A0A162PSF8_COLIC</name>
<sequence>MMLMSLPGGRPSAAGIFATDDDTSQLGETWMGLWMWLMRWDLPTIPLNSDISVATLLVAENWAQSDSALTITPLVHRQVWQASQGMTMPKNPRIDNEDCRERAPKMPNFMRIDLVYREKQLKPNPPSFVL</sequence>
<keyword evidence="2" id="KW-1185">Reference proteome</keyword>
<evidence type="ECO:0000313" key="2">
    <source>
        <dbReference type="Proteomes" id="UP000076584"/>
    </source>
</evidence>
<accession>A0A162PSF8</accession>
<evidence type="ECO:0000313" key="1">
    <source>
        <dbReference type="EMBL" id="KZL87515.1"/>
    </source>
</evidence>
<dbReference type="AlphaFoldDB" id="A0A162PSF8"/>
<comment type="caution">
    <text evidence="1">The sequence shown here is derived from an EMBL/GenBank/DDBJ whole genome shotgun (WGS) entry which is preliminary data.</text>
</comment>
<dbReference type="EMBL" id="LFIW01000219">
    <property type="protein sequence ID" value="KZL87515.1"/>
    <property type="molecule type" value="Genomic_DNA"/>
</dbReference>
<gene>
    <name evidence="1" type="ORF">CI238_01479</name>
</gene>
<proteinExistence type="predicted"/>
<dbReference type="Proteomes" id="UP000076584">
    <property type="component" value="Unassembled WGS sequence"/>
</dbReference>